<dbReference type="EMBL" id="BPMT01000043">
    <property type="protein sequence ID" value="GIZ95313.1"/>
    <property type="molecule type" value="Genomic_DNA"/>
</dbReference>
<evidence type="ECO:0000313" key="4">
    <source>
        <dbReference type="Proteomes" id="UP000887212"/>
    </source>
</evidence>
<evidence type="ECO:0000313" key="3">
    <source>
        <dbReference type="EMBL" id="GIZ95313.1"/>
    </source>
</evidence>
<dbReference type="Proteomes" id="UP000887212">
    <property type="component" value="Unassembled WGS sequence"/>
</dbReference>
<evidence type="ECO:0000256" key="1">
    <source>
        <dbReference type="SAM" id="MobiDB-lite"/>
    </source>
</evidence>
<evidence type="ECO:0000313" key="2">
    <source>
        <dbReference type="EMBL" id="GIZ90957.1"/>
    </source>
</evidence>
<feature type="compositionally biased region" description="Low complexity" evidence="1">
    <location>
        <begin position="1"/>
        <end position="19"/>
    </location>
</feature>
<proteinExistence type="predicted"/>
<comment type="caution">
    <text evidence="2">The sequence shown here is derived from an EMBL/GenBank/DDBJ whole genome shotgun (WGS) entry which is preliminary data.</text>
</comment>
<sequence length="86" mass="8818">MGGDQSHAAGHAAQGQGDAAVGGAGEAGGDAVDHFHLDTVLDAMTDHEKLSLEVLDNETKSRAFALVILKMLKSAAGLDESDLRGF</sequence>
<protein>
    <submittedName>
        <fullName evidence="2">Uncharacterized protein</fullName>
    </submittedName>
</protein>
<name>A0AA37CK83_AQUAC</name>
<dbReference type="EMBL" id="BPMS01000045">
    <property type="protein sequence ID" value="GIZ90957.1"/>
    <property type="molecule type" value="Genomic_DNA"/>
</dbReference>
<evidence type="ECO:0000313" key="5">
    <source>
        <dbReference type="Proteomes" id="UP000887228"/>
    </source>
</evidence>
<organism evidence="2 4">
    <name type="scientific">Aquipseudomonas alcaligenes</name>
    <name type="common">Pseudomonas alcaligenes</name>
    <dbReference type="NCBI Taxonomy" id="43263"/>
    <lineage>
        <taxon>Bacteria</taxon>
        <taxon>Pseudomonadati</taxon>
        <taxon>Pseudomonadota</taxon>
        <taxon>Gammaproteobacteria</taxon>
        <taxon>Pseudomonadales</taxon>
        <taxon>Pseudomonadaceae</taxon>
        <taxon>Aquipseudomonas</taxon>
    </lineage>
</organism>
<gene>
    <name evidence="2" type="ORF">KAM435_42840</name>
    <name evidence="3" type="ORF">KAM436_42810</name>
</gene>
<dbReference type="AlphaFoldDB" id="A0AA37CK83"/>
<accession>A0AA37CK83</accession>
<reference evidence="2 5" key="1">
    <citation type="submission" date="2021-07" db="EMBL/GenBank/DDBJ databases">
        <title>Whole genome sequencing of carbapenem-resistant Pseudomonas spp. isolated in Japan.</title>
        <authorList>
            <person name="Suzuki M."/>
            <person name="Maehana S."/>
            <person name="Kitasato H."/>
        </authorList>
    </citation>
    <scope>NUCLEOTIDE SEQUENCE</scope>
    <source>
        <strain evidence="2">KAM435</strain>
        <strain evidence="3 5">KAM436</strain>
    </source>
</reference>
<feature type="region of interest" description="Disordered" evidence="1">
    <location>
        <begin position="1"/>
        <end position="25"/>
    </location>
</feature>
<dbReference type="Proteomes" id="UP000887228">
    <property type="component" value="Unassembled WGS sequence"/>
</dbReference>